<organism evidence="2">
    <name type="scientific">candidate division WOR-3 bacterium</name>
    <dbReference type="NCBI Taxonomy" id="2052148"/>
    <lineage>
        <taxon>Bacteria</taxon>
        <taxon>Bacteria division WOR-3</taxon>
    </lineage>
</organism>
<dbReference type="InterPro" id="IPR036388">
    <property type="entry name" value="WH-like_DNA-bd_sf"/>
</dbReference>
<dbReference type="AlphaFoldDB" id="A0A7C6EI08"/>
<comment type="caution">
    <text evidence="2">The sequence shown here is derived from an EMBL/GenBank/DDBJ whole genome shotgun (WGS) entry which is preliminary data.</text>
</comment>
<evidence type="ECO:0000313" key="2">
    <source>
        <dbReference type="EMBL" id="HHS62722.1"/>
    </source>
</evidence>
<evidence type="ECO:0000313" key="1">
    <source>
        <dbReference type="EMBL" id="HDY60148.1"/>
    </source>
</evidence>
<dbReference type="Pfam" id="PF10771">
    <property type="entry name" value="DUF2582"/>
    <property type="match status" value="1"/>
</dbReference>
<evidence type="ECO:0008006" key="3">
    <source>
        <dbReference type="Google" id="ProtNLM"/>
    </source>
</evidence>
<protein>
    <recommendedName>
        <fullName evidence="3">Winged helix-turn-helix domain-containing protein</fullName>
    </recommendedName>
</protein>
<dbReference type="EMBL" id="DSKY01000022">
    <property type="protein sequence ID" value="HDY60148.1"/>
    <property type="molecule type" value="Genomic_DNA"/>
</dbReference>
<gene>
    <name evidence="1" type="ORF">ENP86_11490</name>
    <name evidence="2" type="ORF">ENV70_03775</name>
</gene>
<dbReference type="EMBL" id="DTHJ01000078">
    <property type="protein sequence ID" value="HHS62722.1"/>
    <property type="molecule type" value="Genomic_DNA"/>
</dbReference>
<name>A0A7C6EI08_UNCW3</name>
<proteinExistence type="predicted"/>
<dbReference type="Gene3D" id="1.10.10.10">
    <property type="entry name" value="Winged helix-like DNA-binding domain superfamily/Winged helix DNA-binding domain"/>
    <property type="match status" value="1"/>
</dbReference>
<reference evidence="2" key="1">
    <citation type="journal article" date="2020" name="mSystems">
        <title>Genome- and Community-Level Interaction Insights into Carbon Utilization and Element Cycling Functions of Hydrothermarchaeota in Hydrothermal Sediment.</title>
        <authorList>
            <person name="Zhou Z."/>
            <person name="Liu Y."/>
            <person name="Xu W."/>
            <person name="Pan J."/>
            <person name="Luo Z.H."/>
            <person name="Li M."/>
        </authorList>
    </citation>
    <scope>NUCLEOTIDE SEQUENCE [LARGE SCALE GENOMIC DNA]</scope>
    <source>
        <strain evidence="1">SpSt-258</strain>
        <strain evidence="2">SpSt-783</strain>
    </source>
</reference>
<dbReference type="InterPro" id="IPR036390">
    <property type="entry name" value="WH_DNA-bd_sf"/>
</dbReference>
<sequence length="66" mass="7880">MNTEIGFAAGNIWKKLKEEGEMVITRLMRKTGLPINMFYMGLGWLAREDKIKFRRERRTIYISLKE</sequence>
<dbReference type="SUPFAM" id="SSF46785">
    <property type="entry name" value="Winged helix' DNA-binding domain"/>
    <property type="match status" value="1"/>
</dbReference>
<dbReference type="InterPro" id="IPR019707">
    <property type="entry name" value="DUF2582"/>
</dbReference>
<accession>A0A7C6EI08</accession>